<dbReference type="NCBIfam" id="NF047509">
    <property type="entry name" value="Rv3131_FMN_oxido"/>
    <property type="match status" value="1"/>
</dbReference>
<organism evidence="2 3">
    <name type="scientific">Nocardia tengchongensis</name>
    <dbReference type="NCBI Taxonomy" id="2055889"/>
    <lineage>
        <taxon>Bacteria</taxon>
        <taxon>Bacillati</taxon>
        <taxon>Actinomycetota</taxon>
        <taxon>Actinomycetes</taxon>
        <taxon>Mycobacteriales</taxon>
        <taxon>Nocardiaceae</taxon>
        <taxon>Nocardia</taxon>
    </lineage>
</organism>
<dbReference type="InterPro" id="IPR050627">
    <property type="entry name" value="Nitroreductase/BluB"/>
</dbReference>
<dbReference type="PANTHER" id="PTHR23026">
    <property type="entry name" value="NADPH NITROREDUCTASE"/>
    <property type="match status" value="1"/>
</dbReference>
<evidence type="ECO:0000256" key="1">
    <source>
        <dbReference type="SAM" id="MobiDB-lite"/>
    </source>
</evidence>
<dbReference type="SUPFAM" id="SSF55469">
    <property type="entry name" value="FMN-dependent nitroreductase-like"/>
    <property type="match status" value="2"/>
</dbReference>
<sequence length="333" mass="36617">MTAMNATPLAVPDHRTLMSAMRLASRAPSVHNTQPWHWRFDGERLHLHSDPDRVLITADPQGRQQVISCGAMLHHVRTAFGAQGWHTDTTRMPDPLDTGKLAEISFRPWPDPPAGLVARAGAIDYRRTDRLPLDPPAQWDAVVRNLRMLTSPHYVDLEVLPELVRDRLSTVSEQAAALRRHDQMYQAEIGWWAGHSGFPEGVPAEALASDSEFARARVGRAFPPAPHSARRPGTEDHAQLIVLSTPADSVAEWLATGEALSAVLLECTVAGLATCSLTHITELPTARKILTGFLTQPGKPQIVVRIGTPPSDEPEHPPTPRRPLADTLTIDRH</sequence>
<dbReference type="RefSeq" id="WP_213555418.1">
    <property type="nucleotide sequence ID" value="NZ_JBHZDI010000027.1"/>
</dbReference>
<dbReference type="Proteomes" id="UP000683310">
    <property type="component" value="Chromosome"/>
</dbReference>
<dbReference type="PANTHER" id="PTHR23026:SF123">
    <property type="entry name" value="NAD(P)H NITROREDUCTASE RV3131-RELATED"/>
    <property type="match status" value="1"/>
</dbReference>
<evidence type="ECO:0000313" key="3">
    <source>
        <dbReference type="Proteomes" id="UP000683310"/>
    </source>
</evidence>
<name>A0ABX8CHJ9_9NOCA</name>
<dbReference type="InterPro" id="IPR000415">
    <property type="entry name" value="Nitroreductase-like"/>
</dbReference>
<evidence type="ECO:0008006" key="4">
    <source>
        <dbReference type="Google" id="ProtNLM"/>
    </source>
</evidence>
<dbReference type="Gene3D" id="3.40.109.10">
    <property type="entry name" value="NADH Oxidase"/>
    <property type="match status" value="1"/>
</dbReference>
<evidence type="ECO:0000313" key="2">
    <source>
        <dbReference type="EMBL" id="QVI19385.1"/>
    </source>
</evidence>
<reference evidence="2 3" key="1">
    <citation type="submission" date="2021-04" db="EMBL/GenBank/DDBJ databases">
        <title>Nocardia tengchongensis.</title>
        <authorList>
            <person name="Zhuang k."/>
            <person name="Ran Y."/>
            <person name="Li W."/>
        </authorList>
    </citation>
    <scope>NUCLEOTIDE SEQUENCE [LARGE SCALE GENOMIC DNA]</scope>
    <source>
        <strain evidence="2 3">CFH S0057</strain>
    </source>
</reference>
<gene>
    <name evidence="2" type="ORF">KHQ06_23625</name>
</gene>
<proteinExistence type="predicted"/>
<protein>
    <recommendedName>
        <fullName evidence="4">NAD(P)H nitroreductase</fullName>
    </recommendedName>
</protein>
<keyword evidence="3" id="KW-1185">Reference proteome</keyword>
<dbReference type="EMBL" id="CP074371">
    <property type="protein sequence ID" value="QVI19385.1"/>
    <property type="molecule type" value="Genomic_DNA"/>
</dbReference>
<accession>A0ABX8CHJ9</accession>
<feature type="region of interest" description="Disordered" evidence="1">
    <location>
        <begin position="305"/>
        <end position="333"/>
    </location>
</feature>